<gene>
    <name evidence="6" type="ORF">P3X46_011399</name>
</gene>
<dbReference type="InterPro" id="IPR051958">
    <property type="entry name" value="Alba-like_NAB"/>
</dbReference>
<sequence>MDRYTRVEKPKPESPINENEIRITSGGPVRNYISYATSLLQEKHVREVVLKAMGQAISKTVSISEGIKVSVLFKLTFSEGVEMLNMLYIFILIQRRNPRLHQDTAISSVSIIDVWEPIEEGLLPVEQTRQVSMITITLSFRELNKNSPGYQAPQYVEQLKEQYQQQQQQQQQPRQLRGPYNAARDDSYGRGRGLGRGRGWNRGGGGYSYGNYQGNYQDNGGYSNWGRGGGRGRSWGYRGTGYERGRGGGGRGYGRGRGRMGGRSRGGGGNQG</sequence>
<dbReference type="Proteomes" id="UP001174677">
    <property type="component" value="Chromosome 7"/>
</dbReference>
<keyword evidence="7" id="KW-1185">Reference proteome</keyword>
<name>A0ABQ9MB03_HEVBR</name>
<dbReference type="Pfam" id="PF01918">
    <property type="entry name" value="Alba"/>
    <property type="match status" value="1"/>
</dbReference>
<feature type="compositionally biased region" description="Gly residues" evidence="4">
    <location>
        <begin position="263"/>
        <end position="272"/>
    </location>
</feature>
<feature type="region of interest" description="Disordered" evidence="4">
    <location>
        <begin position="159"/>
        <end position="202"/>
    </location>
</feature>
<dbReference type="InterPro" id="IPR036882">
    <property type="entry name" value="Alba-like_dom_sf"/>
</dbReference>
<evidence type="ECO:0000256" key="2">
    <source>
        <dbReference type="ARBA" id="ARBA00008018"/>
    </source>
</evidence>
<dbReference type="SUPFAM" id="SSF82704">
    <property type="entry name" value="AlbA-like"/>
    <property type="match status" value="1"/>
</dbReference>
<accession>A0ABQ9MB03</accession>
<dbReference type="PANTHER" id="PTHR13516">
    <property type="entry name" value="RIBONUCLEASE P SUBUNIT P25"/>
    <property type="match status" value="1"/>
</dbReference>
<feature type="domain" description="DNA/RNA-binding protein Alba-like" evidence="5">
    <location>
        <begin position="19"/>
        <end position="68"/>
    </location>
</feature>
<feature type="region of interest" description="Disordered" evidence="4">
    <location>
        <begin position="236"/>
        <end position="272"/>
    </location>
</feature>
<organism evidence="6 7">
    <name type="scientific">Hevea brasiliensis</name>
    <name type="common">Para rubber tree</name>
    <name type="synonym">Siphonia brasiliensis</name>
    <dbReference type="NCBI Taxonomy" id="3981"/>
    <lineage>
        <taxon>Eukaryota</taxon>
        <taxon>Viridiplantae</taxon>
        <taxon>Streptophyta</taxon>
        <taxon>Embryophyta</taxon>
        <taxon>Tracheophyta</taxon>
        <taxon>Spermatophyta</taxon>
        <taxon>Magnoliopsida</taxon>
        <taxon>eudicotyledons</taxon>
        <taxon>Gunneridae</taxon>
        <taxon>Pentapetalae</taxon>
        <taxon>rosids</taxon>
        <taxon>fabids</taxon>
        <taxon>Malpighiales</taxon>
        <taxon>Euphorbiaceae</taxon>
        <taxon>Crotonoideae</taxon>
        <taxon>Micrandreae</taxon>
        <taxon>Hevea</taxon>
    </lineage>
</organism>
<evidence type="ECO:0000259" key="5">
    <source>
        <dbReference type="Pfam" id="PF01918"/>
    </source>
</evidence>
<dbReference type="Gene3D" id="3.30.110.20">
    <property type="entry name" value="Alba-like domain"/>
    <property type="match status" value="1"/>
</dbReference>
<feature type="compositionally biased region" description="Low complexity" evidence="4">
    <location>
        <begin position="159"/>
        <end position="177"/>
    </location>
</feature>
<evidence type="ECO:0000256" key="1">
    <source>
        <dbReference type="ARBA" id="ARBA00004123"/>
    </source>
</evidence>
<evidence type="ECO:0000256" key="4">
    <source>
        <dbReference type="SAM" id="MobiDB-lite"/>
    </source>
</evidence>
<comment type="similarity">
    <text evidence="2">Belongs to the histone-like Alba family.</text>
</comment>
<evidence type="ECO:0000256" key="3">
    <source>
        <dbReference type="ARBA" id="ARBA00023242"/>
    </source>
</evidence>
<dbReference type="InterPro" id="IPR002775">
    <property type="entry name" value="DNA/RNA-bd_Alba-like"/>
</dbReference>
<keyword evidence="3" id="KW-0539">Nucleus</keyword>
<evidence type="ECO:0000313" key="6">
    <source>
        <dbReference type="EMBL" id="KAJ9176049.1"/>
    </source>
</evidence>
<proteinExistence type="inferred from homology"/>
<protein>
    <recommendedName>
        <fullName evidence="5">DNA/RNA-binding protein Alba-like domain-containing protein</fullName>
    </recommendedName>
</protein>
<feature type="compositionally biased region" description="Gly residues" evidence="4">
    <location>
        <begin position="190"/>
        <end position="202"/>
    </location>
</feature>
<evidence type="ECO:0000313" key="7">
    <source>
        <dbReference type="Proteomes" id="UP001174677"/>
    </source>
</evidence>
<reference evidence="6" key="1">
    <citation type="journal article" date="2023" name="Plant Biotechnol. J.">
        <title>Chromosome-level wild Hevea brasiliensis genome provides new tools for genomic-assisted breeding and valuable loci to elevate rubber yield.</title>
        <authorList>
            <person name="Cheng H."/>
            <person name="Song X."/>
            <person name="Hu Y."/>
            <person name="Wu T."/>
            <person name="Yang Q."/>
            <person name="An Z."/>
            <person name="Feng S."/>
            <person name="Deng Z."/>
            <person name="Wu W."/>
            <person name="Zeng X."/>
            <person name="Tu M."/>
            <person name="Wang X."/>
            <person name="Huang H."/>
        </authorList>
    </citation>
    <scope>NUCLEOTIDE SEQUENCE</scope>
    <source>
        <strain evidence="6">MT/VB/25A 57/8</strain>
    </source>
</reference>
<comment type="caution">
    <text evidence="6">The sequence shown here is derived from an EMBL/GenBank/DDBJ whole genome shotgun (WGS) entry which is preliminary data.</text>
</comment>
<dbReference type="EMBL" id="JARPOI010000007">
    <property type="protein sequence ID" value="KAJ9176049.1"/>
    <property type="molecule type" value="Genomic_DNA"/>
</dbReference>
<comment type="subcellular location">
    <subcellularLocation>
        <location evidence="1">Nucleus</location>
    </subcellularLocation>
</comment>
<dbReference type="PANTHER" id="PTHR13516:SF3">
    <property type="entry name" value="ALBA DNA_RNA-BINDING PROTEIN"/>
    <property type="match status" value="1"/>
</dbReference>